<reference evidence="1" key="1">
    <citation type="submission" date="2020-06" db="EMBL/GenBank/DDBJ databases">
        <title>Draft genome sequences of strains closely related to Aspergillus parafelis and Aspergillus hiratsukae.</title>
        <authorList>
            <person name="Dos Santos R.A.C."/>
            <person name="Rivero-Menendez O."/>
            <person name="Steenwyk J.L."/>
            <person name="Mead M.E."/>
            <person name="Goldman G.H."/>
            <person name="Alastruey-Izquierdo A."/>
            <person name="Rokas A."/>
        </authorList>
    </citation>
    <scope>NUCLEOTIDE SEQUENCE</scope>
    <source>
        <strain evidence="1">CNM-CM6106</strain>
    </source>
</reference>
<comment type="caution">
    <text evidence="1">The sequence shown here is derived from an EMBL/GenBank/DDBJ whole genome shotgun (WGS) entry which is preliminary data.</text>
</comment>
<gene>
    <name evidence="1" type="ORF">CNMCM6106_007880</name>
</gene>
<accession>A0A8H6QJ91</accession>
<sequence length="80" mass="8789">MGIPGPDGDVHDLGSNGLISTADSLHPEFVGPEILAELPPECKDALVEAAAREWEWKSKWRSEAIDGQRTTPLKSYAWFP</sequence>
<protein>
    <submittedName>
        <fullName evidence="1">Uncharacterized protein</fullName>
    </submittedName>
</protein>
<organism evidence="1 2">
    <name type="scientific">Aspergillus hiratsukae</name>
    <dbReference type="NCBI Taxonomy" id="1194566"/>
    <lineage>
        <taxon>Eukaryota</taxon>
        <taxon>Fungi</taxon>
        <taxon>Dikarya</taxon>
        <taxon>Ascomycota</taxon>
        <taxon>Pezizomycotina</taxon>
        <taxon>Eurotiomycetes</taxon>
        <taxon>Eurotiomycetidae</taxon>
        <taxon>Eurotiales</taxon>
        <taxon>Aspergillaceae</taxon>
        <taxon>Aspergillus</taxon>
        <taxon>Aspergillus subgen. Fumigati</taxon>
    </lineage>
</organism>
<dbReference type="EMBL" id="JACBAF010001718">
    <property type="protein sequence ID" value="KAF7173769.1"/>
    <property type="molecule type" value="Genomic_DNA"/>
</dbReference>
<evidence type="ECO:0000313" key="1">
    <source>
        <dbReference type="EMBL" id="KAF7173769.1"/>
    </source>
</evidence>
<proteinExistence type="predicted"/>
<name>A0A8H6QJ91_9EURO</name>
<evidence type="ECO:0000313" key="2">
    <source>
        <dbReference type="Proteomes" id="UP000662466"/>
    </source>
</evidence>
<dbReference type="Proteomes" id="UP000662466">
    <property type="component" value="Unassembled WGS sequence"/>
</dbReference>
<dbReference type="AlphaFoldDB" id="A0A8H6QJ91"/>